<proteinExistence type="predicted"/>
<name>A0AAV5M7C8_9ROSI</name>
<protein>
    <submittedName>
        <fullName evidence="1">Uncharacterized protein</fullName>
    </submittedName>
</protein>
<comment type="caution">
    <text evidence="1">The sequence shown here is derived from an EMBL/GenBank/DDBJ whole genome shotgun (WGS) entry which is preliminary data.</text>
</comment>
<keyword evidence="2" id="KW-1185">Reference proteome</keyword>
<sequence length="138" mass="15689">MIPSAGCYIWKLSPASRIRSAESTLFCETKRTHRPECFRIPYLLSQEMECEISPLFLPANLLSCSPAGVFSERICAMVYLGMVKLRLFIAPDLSSQVQGIKFIKQIDFWVICFSVVIIEYEIKIACLLCLVTVKVEEN</sequence>
<evidence type="ECO:0000313" key="2">
    <source>
        <dbReference type="Proteomes" id="UP001054252"/>
    </source>
</evidence>
<gene>
    <name evidence="1" type="ORF">SLEP1_g52790</name>
</gene>
<dbReference type="EMBL" id="BPVZ01000197">
    <property type="protein sequence ID" value="GKV45739.1"/>
    <property type="molecule type" value="Genomic_DNA"/>
</dbReference>
<reference evidence="1 2" key="1">
    <citation type="journal article" date="2021" name="Commun. Biol.">
        <title>The genome of Shorea leprosula (Dipterocarpaceae) highlights the ecological relevance of drought in aseasonal tropical rainforests.</title>
        <authorList>
            <person name="Ng K.K.S."/>
            <person name="Kobayashi M.J."/>
            <person name="Fawcett J.A."/>
            <person name="Hatakeyama M."/>
            <person name="Paape T."/>
            <person name="Ng C.H."/>
            <person name="Ang C.C."/>
            <person name="Tnah L.H."/>
            <person name="Lee C.T."/>
            <person name="Nishiyama T."/>
            <person name="Sese J."/>
            <person name="O'Brien M.J."/>
            <person name="Copetti D."/>
            <person name="Mohd Noor M.I."/>
            <person name="Ong R.C."/>
            <person name="Putra M."/>
            <person name="Sireger I.Z."/>
            <person name="Indrioko S."/>
            <person name="Kosugi Y."/>
            <person name="Izuno A."/>
            <person name="Isagi Y."/>
            <person name="Lee S.L."/>
            <person name="Shimizu K.K."/>
        </authorList>
    </citation>
    <scope>NUCLEOTIDE SEQUENCE [LARGE SCALE GENOMIC DNA]</scope>
    <source>
        <strain evidence="1">214</strain>
    </source>
</reference>
<accession>A0AAV5M7C8</accession>
<organism evidence="1 2">
    <name type="scientific">Rubroshorea leprosula</name>
    <dbReference type="NCBI Taxonomy" id="152421"/>
    <lineage>
        <taxon>Eukaryota</taxon>
        <taxon>Viridiplantae</taxon>
        <taxon>Streptophyta</taxon>
        <taxon>Embryophyta</taxon>
        <taxon>Tracheophyta</taxon>
        <taxon>Spermatophyta</taxon>
        <taxon>Magnoliopsida</taxon>
        <taxon>eudicotyledons</taxon>
        <taxon>Gunneridae</taxon>
        <taxon>Pentapetalae</taxon>
        <taxon>rosids</taxon>
        <taxon>malvids</taxon>
        <taxon>Malvales</taxon>
        <taxon>Dipterocarpaceae</taxon>
        <taxon>Rubroshorea</taxon>
    </lineage>
</organism>
<evidence type="ECO:0000313" key="1">
    <source>
        <dbReference type="EMBL" id="GKV45739.1"/>
    </source>
</evidence>
<dbReference type="Proteomes" id="UP001054252">
    <property type="component" value="Unassembled WGS sequence"/>
</dbReference>
<dbReference type="AlphaFoldDB" id="A0AAV5M7C8"/>